<dbReference type="GO" id="GO:0000502">
    <property type="term" value="C:proteasome complex"/>
    <property type="evidence" value="ECO:0007669"/>
    <property type="project" value="UniProtKB-KW"/>
</dbReference>
<dbReference type="AlphaFoldDB" id="A0AA36F1I1"/>
<dbReference type="GO" id="GO:0005783">
    <property type="term" value="C:endoplasmic reticulum"/>
    <property type="evidence" value="ECO:0007669"/>
    <property type="project" value="InterPro"/>
</dbReference>
<protein>
    <recommendedName>
        <fullName evidence="2">Proteasome assembly chaperone 1</fullName>
    </recommendedName>
</protein>
<gene>
    <name evidence="4" type="ORF">OCTVUL_1B005279</name>
</gene>
<evidence type="ECO:0000256" key="2">
    <source>
        <dbReference type="ARBA" id="ARBA00019180"/>
    </source>
</evidence>
<dbReference type="GO" id="GO:0070628">
    <property type="term" value="F:proteasome binding"/>
    <property type="evidence" value="ECO:0007669"/>
    <property type="project" value="TreeGrafter"/>
</dbReference>
<evidence type="ECO:0000256" key="1">
    <source>
        <dbReference type="ARBA" id="ARBA00005261"/>
    </source>
</evidence>
<keyword evidence="5" id="KW-1185">Reference proteome</keyword>
<sequence>MRISHKELLCQICEMLQGLQKENPSSKRAGDLTEISCGIFSFDLDLVQLDIFWEVTLILCRSAGSGVNCLLSLLSFNMATFFGEVLPVFSRATGDDDDFDEDEEQEVDLTWKTSVQWSEAAERKLQDNKLPCSLLIISVGQVASGFCQAYLLKESPKPAGWLSTSLTTDDSTLDHNAEVYLCGKDAVFIQCTKEISPEQSFCWVHKVFDSLQMNSTEVFVLTSAPASDFRTEASLSQLTVPFLRTLRSSSTCCLQRPPCPYLEQPNLISSLSAQILTYCQIFRILAQLFVCYCESIHIDSTTIKAFSPLLKLDKFVSITQNETFASAAIKKFVDLHSPSNSLYL</sequence>
<evidence type="ECO:0000313" key="5">
    <source>
        <dbReference type="Proteomes" id="UP001162480"/>
    </source>
</evidence>
<accession>A0AA36F1I1</accession>
<reference evidence="4" key="1">
    <citation type="submission" date="2023-08" db="EMBL/GenBank/DDBJ databases">
        <authorList>
            <person name="Alioto T."/>
            <person name="Alioto T."/>
            <person name="Gomez Garrido J."/>
        </authorList>
    </citation>
    <scope>NUCLEOTIDE SEQUENCE</scope>
</reference>
<proteinExistence type="inferred from homology"/>
<name>A0AA36F1I1_OCTVU</name>
<evidence type="ECO:0000256" key="3">
    <source>
        <dbReference type="ARBA" id="ARBA00023186"/>
    </source>
</evidence>
<dbReference type="PANTHER" id="PTHR15069:SF1">
    <property type="entry name" value="PROTEASOME ASSEMBLY CHAPERONE 1"/>
    <property type="match status" value="1"/>
</dbReference>
<evidence type="ECO:0000313" key="4">
    <source>
        <dbReference type="EMBL" id="CAI9720997.1"/>
    </source>
</evidence>
<organism evidence="4 5">
    <name type="scientific">Octopus vulgaris</name>
    <name type="common">Common octopus</name>
    <dbReference type="NCBI Taxonomy" id="6645"/>
    <lineage>
        <taxon>Eukaryota</taxon>
        <taxon>Metazoa</taxon>
        <taxon>Spiralia</taxon>
        <taxon>Lophotrochozoa</taxon>
        <taxon>Mollusca</taxon>
        <taxon>Cephalopoda</taxon>
        <taxon>Coleoidea</taxon>
        <taxon>Octopodiformes</taxon>
        <taxon>Octopoda</taxon>
        <taxon>Incirrata</taxon>
        <taxon>Octopodidae</taxon>
        <taxon>Octopus</taxon>
    </lineage>
</organism>
<dbReference type="Pfam" id="PF16094">
    <property type="entry name" value="PAC1"/>
    <property type="match status" value="1"/>
</dbReference>
<keyword evidence="3" id="KW-0143">Chaperone</keyword>
<dbReference type="PANTHER" id="PTHR15069">
    <property type="entry name" value="PROTEASOME ASSEMBLY CHAPERONE 1"/>
    <property type="match status" value="1"/>
</dbReference>
<dbReference type="Proteomes" id="UP001162480">
    <property type="component" value="Chromosome 4"/>
</dbReference>
<comment type="similarity">
    <text evidence="1">Belongs to the PSMG1 family.</text>
</comment>
<dbReference type="InterPro" id="IPR016565">
    <property type="entry name" value="Proteasome_assmbl_chp_1"/>
</dbReference>
<dbReference type="EMBL" id="OX597817">
    <property type="protein sequence ID" value="CAI9720997.1"/>
    <property type="molecule type" value="Genomic_DNA"/>
</dbReference>
<dbReference type="GO" id="GO:0080129">
    <property type="term" value="P:proteasome core complex assembly"/>
    <property type="evidence" value="ECO:0007669"/>
    <property type="project" value="TreeGrafter"/>
</dbReference>